<dbReference type="PIRSF" id="PIRSF018427">
    <property type="entry name" value="Isopntndiph_ism"/>
    <property type="match status" value="1"/>
</dbReference>
<evidence type="ECO:0000256" key="3">
    <source>
        <dbReference type="ARBA" id="ARBA00012057"/>
    </source>
</evidence>
<dbReference type="InterPro" id="IPR011876">
    <property type="entry name" value="IsopentenylPP_isomerase_typ1"/>
</dbReference>
<evidence type="ECO:0000256" key="5">
    <source>
        <dbReference type="ARBA" id="ARBA00022723"/>
    </source>
</evidence>
<evidence type="ECO:0000256" key="1">
    <source>
        <dbReference type="ARBA" id="ARBA00004826"/>
    </source>
</evidence>
<comment type="cofactor">
    <cofactor evidence="10">
        <name>Mn(2+)</name>
        <dbReference type="ChEBI" id="CHEBI:29035"/>
    </cofactor>
    <text evidence="10">Binds 1 Mn(2+) ion per subunit.</text>
</comment>
<sequence>MIVQEMTERVVLLDASGTPVGSDLKSTVHTADTPLHLAFSCHVVNAAGEVLVTRRSLGKKTWPGVWTNSFCGHPGPDEASADSVVRRAAHELGLDLHTLDLVLPDFRYRAVDASGIVENEICPVYVARVDTEPAPNPHEVMDVAWVDPLALGEAVALTPWAFSPWLVLQAEQLELLGGNPARSAPR</sequence>
<dbReference type="EC" id="5.3.3.2" evidence="3 10"/>
<feature type="binding site" evidence="10">
    <location>
        <position position="120"/>
    </location>
    <ligand>
        <name>Mn(2+)</name>
        <dbReference type="ChEBI" id="CHEBI:29035"/>
    </ligand>
</feature>
<keyword evidence="4 10" id="KW-0963">Cytoplasm</keyword>
<dbReference type="AlphaFoldDB" id="A0A1I4YT45"/>
<reference evidence="14" key="1">
    <citation type="submission" date="2016-10" db="EMBL/GenBank/DDBJ databases">
        <authorList>
            <person name="Varghese N."/>
            <person name="Submissions S."/>
        </authorList>
    </citation>
    <scope>NUCLEOTIDE SEQUENCE [LARGE SCALE GENOMIC DNA]</scope>
    <source>
        <strain evidence="14">CGMCC 1.11101</strain>
    </source>
</reference>
<dbReference type="GO" id="GO:0005737">
    <property type="term" value="C:cytoplasm"/>
    <property type="evidence" value="ECO:0007669"/>
    <property type="project" value="UniProtKB-SubCell"/>
</dbReference>
<dbReference type="GO" id="GO:0008299">
    <property type="term" value="P:isoprenoid biosynthetic process"/>
    <property type="evidence" value="ECO:0007669"/>
    <property type="project" value="UniProtKB-UniRule"/>
</dbReference>
<evidence type="ECO:0000256" key="7">
    <source>
        <dbReference type="ARBA" id="ARBA00023211"/>
    </source>
</evidence>
<feature type="binding site" evidence="10">
    <location>
        <position position="36"/>
    </location>
    <ligand>
        <name>Mn(2+)</name>
        <dbReference type="ChEBI" id="CHEBI:29035"/>
    </ligand>
</feature>
<feature type="domain" description="Nudix hydrolase" evidence="12">
    <location>
        <begin position="34"/>
        <end position="168"/>
    </location>
</feature>
<evidence type="ECO:0000256" key="11">
    <source>
        <dbReference type="PIRSR" id="PIRSR018427-1"/>
    </source>
</evidence>
<comment type="subcellular location">
    <subcellularLocation>
        <location evidence="10">Cytoplasm</location>
    </subcellularLocation>
</comment>
<dbReference type="Proteomes" id="UP000198867">
    <property type="component" value="Unassembled WGS sequence"/>
</dbReference>
<dbReference type="RefSeq" id="WP_090708480.1">
    <property type="nucleotide sequence ID" value="NZ_FOVM01000001.1"/>
</dbReference>
<dbReference type="CDD" id="cd02885">
    <property type="entry name" value="NUDIX_IPP_Isomerase"/>
    <property type="match status" value="1"/>
</dbReference>
<organism evidence="13 14">
    <name type="scientific">Mycetocola miduiensis</name>
    <dbReference type="NCBI Taxonomy" id="995034"/>
    <lineage>
        <taxon>Bacteria</taxon>
        <taxon>Bacillati</taxon>
        <taxon>Actinomycetota</taxon>
        <taxon>Actinomycetes</taxon>
        <taxon>Micrococcales</taxon>
        <taxon>Microbacteriaceae</taxon>
        <taxon>Mycetocola</taxon>
    </lineage>
</organism>
<accession>A0A1I4YT45</accession>
<comment type="cofactor">
    <cofactor evidence="10">
        <name>Mg(2+)</name>
        <dbReference type="ChEBI" id="CHEBI:18420"/>
    </cofactor>
    <text evidence="10">Binds 1 Mg(2+) ion per subunit. The magnesium ion binds only when substrate is bound.</text>
</comment>
<evidence type="ECO:0000256" key="9">
    <source>
        <dbReference type="ARBA" id="ARBA00023235"/>
    </source>
</evidence>
<dbReference type="InterPro" id="IPR056375">
    <property type="entry name" value="Idi_bact"/>
</dbReference>
<comment type="catalytic activity">
    <reaction evidence="10">
        <text>isopentenyl diphosphate = dimethylallyl diphosphate</text>
        <dbReference type="Rhea" id="RHEA:23284"/>
        <dbReference type="ChEBI" id="CHEBI:57623"/>
        <dbReference type="ChEBI" id="CHEBI:128769"/>
        <dbReference type="EC" id="5.3.3.2"/>
    </reaction>
</comment>
<evidence type="ECO:0000313" key="14">
    <source>
        <dbReference type="Proteomes" id="UP000198867"/>
    </source>
</evidence>
<dbReference type="GO" id="GO:0004452">
    <property type="term" value="F:isopentenyl-diphosphate delta-isomerase activity"/>
    <property type="evidence" value="ECO:0007669"/>
    <property type="project" value="UniProtKB-UniRule"/>
</dbReference>
<evidence type="ECO:0000256" key="8">
    <source>
        <dbReference type="ARBA" id="ARBA00023229"/>
    </source>
</evidence>
<dbReference type="FunFam" id="3.90.79.10:FF:000009">
    <property type="entry name" value="Isopentenyl-diphosphate Delta-isomerase"/>
    <property type="match status" value="1"/>
</dbReference>
<dbReference type="EMBL" id="FOVM01000001">
    <property type="protein sequence ID" value="SFN41192.1"/>
    <property type="molecule type" value="Genomic_DNA"/>
</dbReference>
<dbReference type="GO" id="GO:0050992">
    <property type="term" value="P:dimethylallyl diphosphate biosynthetic process"/>
    <property type="evidence" value="ECO:0007669"/>
    <property type="project" value="UniProtKB-UniRule"/>
</dbReference>
<evidence type="ECO:0000256" key="4">
    <source>
        <dbReference type="ARBA" id="ARBA00022490"/>
    </source>
</evidence>
<evidence type="ECO:0000256" key="2">
    <source>
        <dbReference type="ARBA" id="ARBA00007579"/>
    </source>
</evidence>
<keyword evidence="8 10" id="KW-0414">Isoprene biosynthesis</keyword>
<dbReference type="PANTHER" id="PTHR10885">
    <property type="entry name" value="ISOPENTENYL-DIPHOSPHATE DELTA-ISOMERASE"/>
    <property type="match status" value="1"/>
</dbReference>
<comment type="pathway">
    <text evidence="1 10">Isoprenoid biosynthesis; dimethylallyl diphosphate biosynthesis; dimethylallyl diphosphate from isopentenyl diphosphate: step 1/1.</text>
</comment>
<feature type="active site" evidence="10 11">
    <location>
        <position position="71"/>
    </location>
</feature>
<dbReference type="SUPFAM" id="SSF55811">
    <property type="entry name" value="Nudix"/>
    <property type="match status" value="1"/>
</dbReference>
<dbReference type="STRING" id="995034.SAMN05216219_0499"/>
<feature type="binding site" evidence="10">
    <location>
        <position position="29"/>
    </location>
    <ligand>
        <name>Mn(2+)</name>
        <dbReference type="ChEBI" id="CHEBI:29035"/>
    </ligand>
</feature>
<dbReference type="PROSITE" id="PS51462">
    <property type="entry name" value="NUDIX"/>
    <property type="match status" value="1"/>
</dbReference>
<dbReference type="NCBIfam" id="NF002995">
    <property type="entry name" value="PRK03759.1"/>
    <property type="match status" value="1"/>
</dbReference>
<dbReference type="UniPathway" id="UPA00059">
    <property type="reaction ID" value="UER00104"/>
</dbReference>
<feature type="binding site" evidence="10">
    <location>
        <position position="118"/>
    </location>
    <ligand>
        <name>Mn(2+)</name>
        <dbReference type="ChEBI" id="CHEBI:29035"/>
    </ligand>
</feature>
<evidence type="ECO:0000256" key="10">
    <source>
        <dbReference type="HAMAP-Rule" id="MF_00202"/>
    </source>
</evidence>
<gene>
    <name evidence="10" type="primary">idi</name>
    <name evidence="13" type="ORF">SAMN05216219_0499</name>
</gene>
<dbReference type="OrthoDB" id="9809458at2"/>
<keyword evidence="5 10" id="KW-0479">Metal-binding</keyword>
<comment type="function">
    <text evidence="10">Catalyzes the 1,3-allylic rearrangement of the homoallylic substrate isopentenyl (IPP) to its highly electrophilic allylic isomer, dimethylallyl diphosphate (DMAPP).</text>
</comment>
<dbReference type="GO" id="GO:0046872">
    <property type="term" value="F:metal ion binding"/>
    <property type="evidence" value="ECO:0007669"/>
    <property type="project" value="UniProtKB-KW"/>
</dbReference>
<dbReference type="PANTHER" id="PTHR10885:SF0">
    <property type="entry name" value="ISOPENTENYL-DIPHOSPHATE DELTA-ISOMERASE"/>
    <property type="match status" value="1"/>
</dbReference>
<keyword evidence="7 10" id="KW-0464">Manganese</keyword>
<keyword evidence="6 10" id="KW-0460">Magnesium</keyword>
<comment type="similarity">
    <text evidence="2 10">Belongs to the IPP isomerase type 1 family.</text>
</comment>
<dbReference type="HAMAP" id="MF_00202">
    <property type="entry name" value="Idi"/>
    <property type="match status" value="1"/>
</dbReference>
<feature type="binding site" evidence="10">
    <location>
        <position position="73"/>
    </location>
    <ligand>
        <name>Mn(2+)</name>
        <dbReference type="ChEBI" id="CHEBI:29035"/>
    </ligand>
</feature>
<dbReference type="Pfam" id="PF00293">
    <property type="entry name" value="NUDIX"/>
    <property type="match status" value="1"/>
</dbReference>
<dbReference type="Gene3D" id="3.90.79.10">
    <property type="entry name" value="Nucleoside Triphosphate Pyrophosphohydrolase"/>
    <property type="match status" value="1"/>
</dbReference>
<feature type="active site" evidence="10 11">
    <location>
        <position position="120"/>
    </location>
</feature>
<keyword evidence="9 10" id="KW-0413">Isomerase</keyword>
<evidence type="ECO:0000256" key="6">
    <source>
        <dbReference type="ARBA" id="ARBA00022842"/>
    </source>
</evidence>
<protein>
    <recommendedName>
        <fullName evidence="3 10">Isopentenyl-diphosphate Delta-isomerase</fullName>
        <shortName evidence="10">IPP isomerase</shortName>
        <ecNumber evidence="3 10">5.3.3.2</ecNumber>
    </recommendedName>
    <alternativeName>
        <fullName evidence="10">IPP:DMAPP isomerase</fullName>
    </alternativeName>
    <alternativeName>
        <fullName evidence="10">Isopentenyl pyrophosphate isomerase</fullName>
    </alternativeName>
</protein>
<feature type="binding site" evidence="10">
    <location>
        <position position="91"/>
    </location>
    <ligand>
        <name>Mg(2+)</name>
        <dbReference type="ChEBI" id="CHEBI:18420"/>
    </ligand>
</feature>
<proteinExistence type="inferred from homology"/>
<evidence type="ECO:0000313" key="13">
    <source>
        <dbReference type="EMBL" id="SFN41192.1"/>
    </source>
</evidence>
<evidence type="ECO:0000259" key="12">
    <source>
        <dbReference type="PROSITE" id="PS51462"/>
    </source>
</evidence>
<name>A0A1I4YT45_9MICO</name>
<dbReference type="InterPro" id="IPR000086">
    <property type="entry name" value="NUDIX_hydrolase_dom"/>
</dbReference>
<keyword evidence="14" id="KW-1185">Reference proteome</keyword>
<dbReference type="NCBIfam" id="TIGR02150">
    <property type="entry name" value="IPP_isom_1"/>
    <property type="match status" value="1"/>
</dbReference>
<dbReference type="InterPro" id="IPR015797">
    <property type="entry name" value="NUDIX_hydrolase-like_dom_sf"/>
</dbReference>